<dbReference type="Proteomes" id="UP000694385">
    <property type="component" value="Unassembled WGS sequence"/>
</dbReference>
<organism evidence="4 5">
    <name type="scientific">Jaculus jaculus</name>
    <name type="common">Lesser Egyptian jerboa</name>
    <dbReference type="NCBI Taxonomy" id="51337"/>
    <lineage>
        <taxon>Eukaryota</taxon>
        <taxon>Metazoa</taxon>
        <taxon>Chordata</taxon>
        <taxon>Craniata</taxon>
        <taxon>Vertebrata</taxon>
        <taxon>Euteleostomi</taxon>
        <taxon>Mammalia</taxon>
        <taxon>Eutheria</taxon>
        <taxon>Euarchontoglires</taxon>
        <taxon>Glires</taxon>
        <taxon>Rodentia</taxon>
        <taxon>Myomorpha</taxon>
        <taxon>Dipodoidea</taxon>
        <taxon>Dipodidae</taxon>
        <taxon>Dipodinae</taxon>
        <taxon>Jaculus</taxon>
    </lineage>
</organism>
<evidence type="ECO:0000313" key="4">
    <source>
        <dbReference type="Ensembl" id="ENSJJAP00000014312.1"/>
    </source>
</evidence>
<dbReference type="GO" id="GO:0042273">
    <property type="term" value="P:ribosomal large subunit biogenesis"/>
    <property type="evidence" value="ECO:0007669"/>
    <property type="project" value="Ensembl"/>
</dbReference>
<dbReference type="GO" id="GO:0006606">
    <property type="term" value="P:protein import into nucleus"/>
    <property type="evidence" value="ECO:0007669"/>
    <property type="project" value="Ensembl"/>
</dbReference>
<dbReference type="Gene3D" id="1.25.10.10">
    <property type="entry name" value="Leucine-rich Repeat Variant"/>
    <property type="match status" value="1"/>
</dbReference>
<dbReference type="InterPro" id="IPR057990">
    <property type="entry name" value="TPR_SYO1"/>
</dbReference>
<accession>A0A8C5KX63</accession>
<evidence type="ECO:0000256" key="2">
    <source>
        <dbReference type="SAM" id="MobiDB-lite"/>
    </source>
</evidence>
<sequence>MVTKDIMTPLVVLLRECSAGLDSNEMSPEKKDQNRNCIENIANEAVNVLWNICECNSRAVSIFNKEGCLESLLKYLHRFPSNVDLAISVAYCLQTVTEDNPELLKSFSATALHVLESALLCPVSSMEYILLKTLIAGTIWNLKDIIPSKSQAESINAILKILSEVLEVDAAETVVQMKEAETQRVKSAAETEEALENANGGNFVDDDEMEETPPRRKARRKTFISDLLPSTDKELREATALLTAQQTALEVIVNMCCSEEPSDDEWEELSSSDESDTFMENSFSECSGQLLSPLCLSHEIHSALTNCLIPKKVFEKTAFPNHVAVDVCSRNPTWKHLIRFAKHVDFLEAISSALRALLQTMASRNIPQCMTPEQLMTLCKAGVQSNNVGVRVNVVSILGITGSVLAKEGGTLETLKTIGCFLLDVATKDASLVVAGEALDALFDVFADGEEAEKASVQIKLLSALKELQPVFRMK</sequence>
<dbReference type="Pfam" id="PF25567">
    <property type="entry name" value="TPR_SYO1"/>
    <property type="match status" value="1"/>
</dbReference>
<dbReference type="InterPro" id="IPR016024">
    <property type="entry name" value="ARM-type_fold"/>
</dbReference>
<dbReference type="GeneTree" id="ENSGT00390000012529"/>
<evidence type="ECO:0000313" key="5">
    <source>
        <dbReference type="Proteomes" id="UP000694385"/>
    </source>
</evidence>
<dbReference type="PANTHER" id="PTHR13347:SF1">
    <property type="entry name" value="HEAT REPEAT-CONTAINING PROTEIN 3"/>
    <property type="match status" value="1"/>
</dbReference>
<dbReference type="SUPFAM" id="SSF48371">
    <property type="entry name" value="ARM repeat"/>
    <property type="match status" value="1"/>
</dbReference>
<comment type="similarity">
    <text evidence="1">Belongs to the nuclear import and ribosome assembly adapter family.</text>
</comment>
<dbReference type="Ensembl" id="ENSJJAT00000020808.1">
    <property type="protein sequence ID" value="ENSJJAP00000014312.1"/>
    <property type="gene ID" value="ENSJJAG00000016795.1"/>
</dbReference>
<feature type="domain" description="SYO1-like TPR repeats" evidence="3">
    <location>
        <begin position="341"/>
        <end position="475"/>
    </location>
</feature>
<dbReference type="PANTHER" id="PTHR13347">
    <property type="entry name" value="HEAT REPEAT-CONTAINING PROTEIN 3"/>
    <property type="match status" value="1"/>
</dbReference>
<protein>
    <submittedName>
        <fullName evidence="4">HEAT repeat containing 3</fullName>
    </submittedName>
</protein>
<evidence type="ECO:0000259" key="3">
    <source>
        <dbReference type="Pfam" id="PF25567"/>
    </source>
</evidence>
<dbReference type="OMA" id="HWNQSKY"/>
<dbReference type="GO" id="GO:0043249">
    <property type="term" value="P:erythrocyte maturation"/>
    <property type="evidence" value="ECO:0007669"/>
    <property type="project" value="Ensembl"/>
</dbReference>
<dbReference type="AlphaFoldDB" id="A0A8C5KX63"/>
<reference evidence="4" key="1">
    <citation type="submission" date="2025-08" db="UniProtKB">
        <authorList>
            <consortium name="Ensembl"/>
        </authorList>
    </citation>
    <scope>IDENTIFICATION</scope>
</reference>
<feature type="region of interest" description="Disordered" evidence="2">
    <location>
        <begin position="199"/>
        <end position="218"/>
    </location>
</feature>
<name>A0A8C5KX63_JACJA</name>
<keyword evidence="5" id="KW-1185">Reference proteome</keyword>
<proteinExistence type="inferred from homology"/>
<dbReference type="InterPro" id="IPR011989">
    <property type="entry name" value="ARM-like"/>
</dbReference>
<evidence type="ECO:0000256" key="1">
    <source>
        <dbReference type="ARBA" id="ARBA00049983"/>
    </source>
</evidence>
<dbReference type="GO" id="GO:0051082">
    <property type="term" value="F:unfolded protein binding"/>
    <property type="evidence" value="ECO:0007669"/>
    <property type="project" value="TreeGrafter"/>
</dbReference>
<dbReference type="InterPro" id="IPR052616">
    <property type="entry name" value="SYO1-like"/>
</dbReference>
<gene>
    <name evidence="4" type="primary">Heatr3</name>
</gene>
<reference evidence="4" key="2">
    <citation type="submission" date="2025-09" db="UniProtKB">
        <authorList>
            <consortium name="Ensembl"/>
        </authorList>
    </citation>
    <scope>IDENTIFICATION</scope>
</reference>